<keyword evidence="1" id="KW-0732">Signal</keyword>
<keyword evidence="3" id="KW-1185">Reference proteome</keyword>
<organism evidence="2 3">
    <name type="scientific">Callosobruchus maculatus</name>
    <name type="common">Southern cowpea weevil</name>
    <name type="synonym">Pulse bruchid</name>
    <dbReference type="NCBI Taxonomy" id="64391"/>
    <lineage>
        <taxon>Eukaryota</taxon>
        <taxon>Metazoa</taxon>
        <taxon>Ecdysozoa</taxon>
        <taxon>Arthropoda</taxon>
        <taxon>Hexapoda</taxon>
        <taxon>Insecta</taxon>
        <taxon>Pterygota</taxon>
        <taxon>Neoptera</taxon>
        <taxon>Endopterygota</taxon>
        <taxon>Coleoptera</taxon>
        <taxon>Polyphaga</taxon>
        <taxon>Cucujiformia</taxon>
        <taxon>Chrysomeloidea</taxon>
        <taxon>Chrysomelidae</taxon>
        <taxon>Bruchinae</taxon>
        <taxon>Bruchini</taxon>
        <taxon>Callosobruchus</taxon>
    </lineage>
</organism>
<proteinExistence type="predicted"/>
<evidence type="ECO:0000313" key="2">
    <source>
        <dbReference type="EMBL" id="VEN53537.1"/>
    </source>
</evidence>
<feature type="signal peptide" evidence="1">
    <location>
        <begin position="1"/>
        <end position="18"/>
    </location>
</feature>
<evidence type="ECO:0008006" key="4">
    <source>
        <dbReference type="Google" id="ProtNLM"/>
    </source>
</evidence>
<evidence type="ECO:0000313" key="3">
    <source>
        <dbReference type="Proteomes" id="UP000410492"/>
    </source>
</evidence>
<accession>A0A653D039</accession>
<gene>
    <name evidence="2" type="ORF">CALMAC_LOCUS13315</name>
</gene>
<dbReference type="OrthoDB" id="6236007at2759"/>
<sequence>MRTIIAVCLLCYIASAVSEHSDPIACNPGDPKYQPAPGGGIQWINCTKPHECYSCGSACQNECKFLGRICPIVNIRCNDSCYCVSGYARDDTESQDCESDRRYCILYKRS</sequence>
<protein>
    <recommendedName>
        <fullName evidence="4">TIL domain-containing protein</fullName>
    </recommendedName>
</protein>
<dbReference type="AlphaFoldDB" id="A0A653D039"/>
<dbReference type="Proteomes" id="UP000410492">
    <property type="component" value="Unassembled WGS sequence"/>
</dbReference>
<evidence type="ECO:0000256" key="1">
    <source>
        <dbReference type="SAM" id="SignalP"/>
    </source>
</evidence>
<reference evidence="2 3" key="1">
    <citation type="submission" date="2019-01" db="EMBL/GenBank/DDBJ databases">
        <authorList>
            <person name="Sayadi A."/>
        </authorList>
    </citation>
    <scope>NUCLEOTIDE SEQUENCE [LARGE SCALE GENOMIC DNA]</scope>
</reference>
<name>A0A653D039_CALMS</name>
<feature type="chain" id="PRO_5024994439" description="TIL domain-containing protein" evidence="1">
    <location>
        <begin position="19"/>
        <end position="110"/>
    </location>
</feature>
<dbReference type="EMBL" id="CAACVG010009553">
    <property type="protein sequence ID" value="VEN53537.1"/>
    <property type="molecule type" value="Genomic_DNA"/>
</dbReference>